<evidence type="ECO:0000256" key="3">
    <source>
        <dbReference type="ARBA" id="ARBA00022741"/>
    </source>
</evidence>
<organism evidence="8 9">
    <name type="scientific">Singulisphaera acidiphila (strain ATCC BAA-1392 / DSM 18658 / VKM B-2454 / MOB10)</name>
    <dbReference type="NCBI Taxonomy" id="886293"/>
    <lineage>
        <taxon>Bacteria</taxon>
        <taxon>Pseudomonadati</taxon>
        <taxon>Planctomycetota</taxon>
        <taxon>Planctomycetia</taxon>
        <taxon>Isosphaerales</taxon>
        <taxon>Isosphaeraceae</taxon>
        <taxon>Singulisphaera</taxon>
    </lineage>
</organism>
<dbReference type="PANTHER" id="PTHR42788:SF17">
    <property type="entry name" value="ALIPHATIC SULFONATES IMPORT ATP-BINDING PROTEIN SSUB"/>
    <property type="match status" value="1"/>
</dbReference>
<evidence type="ECO:0000256" key="4">
    <source>
        <dbReference type="ARBA" id="ARBA00022840"/>
    </source>
</evidence>
<dbReference type="Proteomes" id="UP000010798">
    <property type="component" value="Chromosome"/>
</dbReference>
<protein>
    <submittedName>
        <fullName evidence="8">ABC-type nitrate/sulfonate/bicarbonate transport system, ATPase component</fullName>
    </submittedName>
</protein>
<keyword evidence="2" id="KW-1003">Cell membrane</keyword>
<dbReference type="HOGENOM" id="CLU_000604_1_22_0"/>
<dbReference type="SMART" id="SM00382">
    <property type="entry name" value="AAA"/>
    <property type="match status" value="1"/>
</dbReference>
<dbReference type="STRING" id="886293.Sinac_6713"/>
<keyword evidence="6" id="KW-0472">Membrane</keyword>
<dbReference type="PANTHER" id="PTHR42788">
    <property type="entry name" value="TAURINE IMPORT ATP-BINDING PROTEIN-RELATED"/>
    <property type="match status" value="1"/>
</dbReference>
<dbReference type="AlphaFoldDB" id="L0DPK9"/>
<keyword evidence="4" id="KW-0067">ATP-binding</keyword>
<dbReference type="PROSITE" id="PS00211">
    <property type="entry name" value="ABC_TRANSPORTER_1"/>
    <property type="match status" value="1"/>
</dbReference>
<dbReference type="InterPro" id="IPR050166">
    <property type="entry name" value="ABC_transporter_ATP-bind"/>
</dbReference>
<dbReference type="EMBL" id="CP003364">
    <property type="protein sequence ID" value="AGA30783.1"/>
    <property type="molecule type" value="Genomic_DNA"/>
</dbReference>
<dbReference type="Gene3D" id="3.40.50.300">
    <property type="entry name" value="P-loop containing nucleotide triphosphate hydrolases"/>
    <property type="match status" value="1"/>
</dbReference>
<keyword evidence="1" id="KW-0813">Transport</keyword>
<dbReference type="InterPro" id="IPR003439">
    <property type="entry name" value="ABC_transporter-like_ATP-bd"/>
</dbReference>
<dbReference type="PROSITE" id="PS50893">
    <property type="entry name" value="ABC_TRANSPORTER_2"/>
    <property type="match status" value="1"/>
</dbReference>
<evidence type="ECO:0000256" key="2">
    <source>
        <dbReference type="ARBA" id="ARBA00022475"/>
    </source>
</evidence>
<dbReference type="KEGG" id="saci:Sinac_6713"/>
<gene>
    <name evidence="8" type="ordered locus">Sinac_6713</name>
</gene>
<dbReference type="GO" id="GO:0005524">
    <property type="term" value="F:ATP binding"/>
    <property type="evidence" value="ECO:0007669"/>
    <property type="project" value="UniProtKB-KW"/>
</dbReference>
<dbReference type="InterPro" id="IPR027417">
    <property type="entry name" value="P-loop_NTPase"/>
</dbReference>
<name>L0DPK9_SINAD</name>
<dbReference type="Pfam" id="PF00005">
    <property type="entry name" value="ABC_tran"/>
    <property type="match status" value="1"/>
</dbReference>
<sequence length="245" mass="26653">MVRGVRLEIRGLCHCYGGRDVLRDLDLEIVPGEFVAVVGRSGSGKTTLLRLLAGLESPTYGAILQDGSPLSGLNRRARLMFQDARLLPWDRVAGNVGLGLPADRAGRVSWALEQVGLEDRAEDWPRTLSGGQQQRVALARALAGSPGLLLLDEPLGALDALTRIEMQALVAQVWQASGFTVVLVTHDVEEAVTLADRVIIVDQGRIASETQIHLPRPRRRDSPHYAGLAEQILARILTKNSETFC</sequence>
<evidence type="ECO:0000256" key="1">
    <source>
        <dbReference type="ARBA" id="ARBA00022448"/>
    </source>
</evidence>
<keyword evidence="3" id="KW-0547">Nucleotide-binding</keyword>
<proteinExistence type="predicted"/>
<keyword evidence="5" id="KW-1278">Translocase</keyword>
<evidence type="ECO:0000313" key="8">
    <source>
        <dbReference type="EMBL" id="AGA30783.1"/>
    </source>
</evidence>
<evidence type="ECO:0000256" key="5">
    <source>
        <dbReference type="ARBA" id="ARBA00022967"/>
    </source>
</evidence>
<accession>L0DPK9</accession>
<reference evidence="8 9" key="1">
    <citation type="submission" date="2012-02" db="EMBL/GenBank/DDBJ databases">
        <title>Complete sequence of chromosome of Singulisphaera acidiphila DSM 18658.</title>
        <authorList>
            <consortium name="US DOE Joint Genome Institute (JGI-PGF)"/>
            <person name="Lucas S."/>
            <person name="Copeland A."/>
            <person name="Lapidus A."/>
            <person name="Glavina del Rio T."/>
            <person name="Dalin E."/>
            <person name="Tice H."/>
            <person name="Bruce D."/>
            <person name="Goodwin L."/>
            <person name="Pitluck S."/>
            <person name="Peters L."/>
            <person name="Ovchinnikova G."/>
            <person name="Chertkov O."/>
            <person name="Kyrpides N."/>
            <person name="Mavromatis K."/>
            <person name="Ivanova N."/>
            <person name="Brettin T."/>
            <person name="Detter J.C."/>
            <person name="Han C."/>
            <person name="Larimer F."/>
            <person name="Land M."/>
            <person name="Hauser L."/>
            <person name="Markowitz V."/>
            <person name="Cheng J.-F."/>
            <person name="Hugenholtz P."/>
            <person name="Woyke T."/>
            <person name="Wu D."/>
            <person name="Tindall B."/>
            <person name="Pomrenke H."/>
            <person name="Brambilla E."/>
            <person name="Klenk H.-P."/>
            <person name="Eisen J.A."/>
        </authorList>
    </citation>
    <scope>NUCLEOTIDE SEQUENCE [LARGE SCALE GENOMIC DNA]</scope>
    <source>
        <strain evidence="9">ATCC BAA-1392 / DSM 18658 / VKM B-2454 / MOB10</strain>
    </source>
</reference>
<dbReference type="eggNOG" id="COG1116">
    <property type="taxonomic scope" value="Bacteria"/>
</dbReference>
<dbReference type="GO" id="GO:0016887">
    <property type="term" value="F:ATP hydrolysis activity"/>
    <property type="evidence" value="ECO:0007669"/>
    <property type="project" value="InterPro"/>
</dbReference>
<evidence type="ECO:0000259" key="7">
    <source>
        <dbReference type="PROSITE" id="PS50893"/>
    </source>
</evidence>
<dbReference type="InterPro" id="IPR017871">
    <property type="entry name" value="ABC_transporter-like_CS"/>
</dbReference>
<dbReference type="SUPFAM" id="SSF52540">
    <property type="entry name" value="P-loop containing nucleoside triphosphate hydrolases"/>
    <property type="match status" value="1"/>
</dbReference>
<evidence type="ECO:0000256" key="6">
    <source>
        <dbReference type="ARBA" id="ARBA00023136"/>
    </source>
</evidence>
<dbReference type="InterPro" id="IPR003593">
    <property type="entry name" value="AAA+_ATPase"/>
</dbReference>
<feature type="domain" description="ABC transporter" evidence="7">
    <location>
        <begin position="7"/>
        <end position="228"/>
    </location>
</feature>
<evidence type="ECO:0000313" key="9">
    <source>
        <dbReference type="Proteomes" id="UP000010798"/>
    </source>
</evidence>
<keyword evidence="9" id="KW-1185">Reference proteome</keyword>